<dbReference type="PANTHER" id="PTHR23507">
    <property type="entry name" value="ZGC:174356"/>
    <property type="match status" value="1"/>
</dbReference>
<comment type="caution">
    <text evidence="6">The sequence shown here is derived from an EMBL/GenBank/DDBJ whole genome shotgun (WGS) entry which is preliminary data.</text>
</comment>
<feature type="transmembrane region" description="Helical" evidence="5">
    <location>
        <begin position="144"/>
        <end position="166"/>
    </location>
</feature>
<dbReference type="Proteomes" id="UP001305779">
    <property type="component" value="Unassembled WGS sequence"/>
</dbReference>
<feature type="transmembrane region" description="Helical" evidence="5">
    <location>
        <begin position="20"/>
        <end position="39"/>
    </location>
</feature>
<keyword evidence="3 5" id="KW-1133">Transmembrane helix</keyword>
<accession>A0ABR0F3X6</accession>
<evidence type="ECO:0000256" key="5">
    <source>
        <dbReference type="SAM" id="Phobius"/>
    </source>
</evidence>
<gene>
    <name evidence="6" type="ORF">PRZ48_002390</name>
</gene>
<evidence type="ECO:0000313" key="6">
    <source>
        <dbReference type="EMBL" id="KAK4508651.1"/>
    </source>
</evidence>
<feature type="transmembrane region" description="Helical" evidence="5">
    <location>
        <begin position="110"/>
        <end position="132"/>
    </location>
</feature>
<organism evidence="6 7">
    <name type="scientific">Zasmidium cellare</name>
    <name type="common">Wine cellar mold</name>
    <name type="synonym">Racodium cellare</name>
    <dbReference type="NCBI Taxonomy" id="395010"/>
    <lineage>
        <taxon>Eukaryota</taxon>
        <taxon>Fungi</taxon>
        <taxon>Dikarya</taxon>
        <taxon>Ascomycota</taxon>
        <taxon>Pezizomycotina</taxon>
        <taxon>Dothideomycetes</taxon>
        <taxon>Dothideomycetidae</taxon>
        <taxon>Mycosphaerellales</taxon>
        <taxon>Mycosphaerellaceae</taxon>
        <taxon>Zasmidium</taxon>
    </lineage>
</organism>
<proteinExistence type="predicted"/>
<evidence type="ECO:0000313" key="7">
    <source>
        <dbReference type="Proteomes" id="UP001305779"/>
    </source>
</evidence>
<keyword evidence="4 5" id="KW-0472">Membrane</keyword>
<evidence type="ECO:0000256" key="3">
    <source>
        <dbReference type="ARBA" id="ARBA00022989"/>
    </source>
</evidence>
<evidence type="ECO:0000256" key="1">
    <source>
        <dbReference type="ARBA" id="ARBA00004141"/>
    </source>
</evidence>
<sequence length="217" mass="23499">MLAGPMLAALLMPHGLLLPLWTGVVMIVVAMPLLSLVPAQRSGYEASPSPVSTRDGPLHDYEQIPLLYDDEESTDHVEAQTSQSPTRSSPIRDFFSEYTKLLRASRNFRLLLLAKFLSSFASSSSGILALYITLRTSWAFAEVGYIYTLKGIINILLAAVVVPAAARFSTDRNSDSSFRFNLISTKLTLLVSIVGAVLVALAATKSTIIAGNPNPRT</sequence>
<reference evidence="6 7" key="1">
    <citation type="journal article" date="2023" name="G3 (Bethesda)">
        <title>A chromosome-level genome assembly of Zasmidium syzygii isolated from banana leaves.</title>
        <authorList>
            <person name="van Westerhoven A.C."/>
            <person name="Mehrabi R."/>
            <person name="Talebi R."/>
            <person name="Steentjes M.B.F."/>
            <person name="Corcolon B."/>
            <person name="Chong P.A."/>
            <person name="Kema G.H.J."/>
            <person name="Seidl M.F."/>
        </authorList>
    </citation>
    <scope>NUCLEOTIDE SEQUENCE [LARGE SCALE GENOMIC DNA]</scope>
    <source>
        <strain evidence="6 7">P124</strain>
    </source>
</reference>
<evidence type="ECO:0000256" key="2">
    <source>
        <dbReference type="ARBA" id="ARBA00022692"/>
    </source>
</evidence>
<dbReference type="PANTHER" id="PTHR23507:SF8">
    <property type="entry name" value="MFS GENERAL SUBSTRATE TRANSPORTER"/>
    <property type="match status" value="1"/>
</dbReference>
<comment type="subcellular location">
    <subcellularLocation>
        <location evidence="1">Membrane</location>
        <topology evidence="1">Multi-pass membrane protein</topology>
    </subcellularLocation>
</comment>
<keyword evidence="2 5" id="KW-0812">Transmembrane</keyword>
<evidence type="ECO:0000256" key="4">
    <source>
        <dbReference type="ARBA" id="ARBA00023136"/>
    </source>
</evidence>
<dbReference type="SUPFAM" id="SSF103473">
    <property type="entry name" value="MFS general substrate transporter"/>
    <property type="match status" value="1"/>
</dbReference>
<feature type="transmembrane region" description="Helical" evidence="5">
    <location>
        <begin position="187"/>
        <end position="210"/>
    </location>
</feature>
<dbReference type="InterPro" id="IPR036259">
    <property type="entry name" value="MFS_trans_sf"/>
</dbReference>
<dbReference type="EMBL" id="JAXOVC010000001">
    <property type="protein sequence ID" value="KAK4508651.1"/>
    <property type="molecule type" value="Genomic_DNA"/>
</dbReference>
<keyword evidence="7" id="KW-1185">Reference proteome</keyword>
<protein>
    <submittedName>
        <fullName evidence="6">Uncharacterized protein</fullName>
    </submittedName>
</protein>
<name>A0ABR0F3X6_ZASCE</name>